<dbReference type="AlphaFoldDB" id="A0A2P5EKA1"/>
<dbReference type="InParanoid" id="A0A2P5EKA1"/>
<sequence>GHDKRERLPNRSGGFSCKSSFHNLSETDEFVDFDPYWLVWKSPFP</sequence>
<reference evidence="2" key="1">
    <citation type="submission" date="2016-06" db="EMBL/GenBank/DDBJ databases">
        <title>Parallel loss of symbiosis genes in relatives of nitrogen-fixing non-legume Parasponia.</title>
        <authorList>
            <person name="Van Velzen R."/>
            <person name="Holmer R."/>
            <person name="Bu F."/>
            <person name="Rutten L."/>
            <person name="Van Zeijl A."/>
            <person name="Liu W."/>
            <person name="Santuari L."/>
            <person name="Cao Q."/>
            <person name="Sharma T."/>
            <person name="Shen D."/>
            <person name="Roswanjaya Y."/>
            <person name="Wardhani T."/>
            <person name="Kalhor M.S."/>
            <person name="Jansen J."/>
            <person name="Van den Hoogen J."/>
            <person name="Gungor B."/>
            <person name="Hartog M."/>
            <person name="Hontelez J."/>
            <person name="Verver J."/>
            <person name="Yang W.-C."/>
            <person name="Schijlen E."/>
            <person name="Repin R."/>
            <person name="Schilthuizen M."/>
            <person name="Schranz E."/>
            <person name="Heidstra R."/>
            <person name="Miyata K."/>
            <person name="Fedorova E."/>
            <person name="Kohlen W."/>
            <person name="Bisseling T."/>
            <person name="Smit S."/>
            <person name="Geurts R."/>
        </authorList>
    </citation>
    <scope>NUCLEOTIDE SEQUENCE [LARGE SCALE GENOMIC DNA]</scope>
    <source>
        <strain evidence="2">cv. RG33-2</strain>
    </source>
</reference>
<protein>
    <submittedName>
        <fullName evidence="1">Uncharacterized protein</fullName>
    </submittedName>
</protein>
<feature type="non-terminal residue" evidence="1">
    <location>
        <position position="1"/>
    </location>
</feature>
<evidence type="ECO:0000313" key="2">
    <source>
        <dbReference type="Proteomes" id="UP000237000"/>
    </source>
</evidence>
<dbReference type="Proteomes" id="UP000237000">
    <property type="component" value="Unassembled WGS sequence"/>
</dbReference>
<keyword evidence="2" id="KW-1185">Reference proteome</keyword>
<proteinExistence type="predicted"/>
<organism evidence="1 2">
    <name type="scientific">Trema orientale</name>
    <name type="common">Charcoal tree</name>
    <name type="synonym">Celtis orientalis</name>
    <dbReference type="NCBI Taxonomy" id="63057"/>
    <lineage>
        <taxon>Eukaryota</taxon>
        <taxon>Viridiplantae</taxon>
        <taxon>Streptophyta</taxon>
        <taxon>Embryophyta</taxon>
        <taxon>Tracheophyta</taxon>
        <taxon>Spermatophyta</taxon>
        <taxon>Magnoliopsida</taxon>
        <taxon>eudicotyledons</taxon>
        <taxon>Gunneridae</taxon>
        <taxon>Pentapetalae</taxon>
        <taxon>rosids</taxon>
        <taxon>fabids</taxon>
        <taxon>Rosales</taxon>
        <taxon>Cannabaceae</taxon>
        <taxon>Trema</taxon>
    </lineage>
</organism>
<name>A0A2P5EKA1_TREOI</name>
<gene>
    <name evidence="1" type="ORF">TorRG33x02_182920</name>
</gene>
<evidence type="ECO:0000313" key="1">
    <source>
        <dbReference type="EMBL" id="PON85932.1"/>
    </source>
</evidence>
<comment type="caution">
    <text evidence="1">The sequence shown here is derived from an EMBL/GenBank/DDBJ whole genome shotgun (WGS) entry which is preliminary data.</text>
</comment>
<dbReference type="EMBL" id="JXTC01000140">
    <property type="protein sequence ID" value="PON85932.1"/>
    <property type="molecule type" value="Genomic_DNA"/>
</dbReference>
<accession>A0A2P5EKA1</accession>